<protein>
    <recommendedName>
        <fullName evidence="10">RING-type E3 ubiquitin transferase BRCA1</fullName>
    </recommendedName>
</protein>
<sequence>TRPENIFVLLLKTAAYKSTNSKISHSRQRHYACRASMEEEEEGAKRRHNKERRPLPIRGMESVVATVSGYHGTERFNLIKLIDKSGASYVGSMNQSITHLVCWRFEGKKYELAKKFKMSIINHKWVEDCIKEGRRLPEASYIFQCGQDVGPLMLDSTLLTETIQLNHSKKPAIHIESEEDFNSWTDSTLLKENLFPEMGKYKDRPRRKSNGNNKNKDHPSSSEYCSDEHSLQGSHRIEIEELNLASSASLKSNKRSSEFCETSRRSRRLMKKNISGDLLEITSGSGKHSFQIQAPQELETSAQFYNLDVEMPEISVNNRHGSGFSCYQSEPSRIDLDGLDETEVNRPLDNGDQSLQIESASSNLTGNQQEPCPAIDEVQNETGNTCKVSTSTTLSCVICWTDFSSSRGVLPCGHRFCFSCIQTWANHMASNRKVSTCPLCKASFVAIRKVDDAVPADQRIYTQTIPEQNPETDIYILPEGVTPRLPSSSSRTPVCCQCSCREPEDLLVKCHLCETLCIHSYCLDPPLFPWTCTHCKDLQRLYRRNW</sequence>
<proteinExistence type="predicted"/>
<dbReference type="InterPro" id="IPR036420">
    <property type="entry name" value="BRCT_dom_sf"/>
</dbReference>
<organism evidence="8 9">
    <name type="scientific">Solanum commersonii</name>
    <name type="common">Commerson's wild potato</name>
    <name type="synonym">Commerson's nightshade</name>
    <dbReference type="NCBI Taxonomy" id="4109"/>
    <lineage>
        <taxon>Eukaryota</taxon>
        <taxon>Viridiplantae</taxon>
        <taxon>Streptophyta</taxon>
        <taxon>Embryophyta</taxon>
        <taxon>Tracheophyta</taxon>
        <taxon>Spermatophyta</taxon>
        <taxon>Magnoliopsida</taxon>
        <taxon>eudicotyledons</taxon>
        <taxon>Gunneridae</taxon>
        <taxon>Pentapetalae</taxon>
        <taxon>asterids</taxon>
        <taxon>lamiids</taxon>
        <taxon>Solanales</taxon>
        <taxon>Solanaceae</taxon>
        <taxon>Solanoideae</taxon>
        <taxon>Solaneae</taxon>
        <taxon>Solanum</taxon>
    </lineage>
</organism>
<dbReference type="SUPFAM" id="SSF57850">
    <property type="entry name" value="RING/U-box"/>
    <property type="match status" value="1"/>
</dbReference>
<dbReference type="PROSITE" id="PS00518">
    <property type="entry name" value="ZF_RING_1"/>
    <property type="match status" value="1"/>
</dbReference>
<feature type="non-terminal residue" evidence="8">
    <location>
        <position position="546"/>
    </location>
</feature>
<dbReference type="SMART" id="SM00184">
    <property type="entry name" value="RING"/>
    <property type="match status" value="1"/>
</dbReference>
<dbReference type="InterPro" id="IPR011011">
    <property type="entry name" value="Znf_FYVE_PHD"/>
</dbReference>
<dbReference type="SUPFAM" id="SSF52113">
    <property type="entry name" value="BRCT domain"/>
    <property type="match status" value="1"/>
</dbReference>
<dbReference type="GO" id="GO:0008270">
    <property type="term" value="F:zinc ion binding"/>
    <property type="evidence" value="ECO:0007669"/>
    <property type="project" value="UniProtKB-KW"/>
</dbReference>
<feature type="compositionally biased region" description="Basic and acidic residues" evidence="5">
    <location>
        <begin position="214"/>
        <end position="230"/>
    </location>
</feature>
<accession>A0A9J6AAJ8</accession>
<evidence type="ECO:0000259" key="7">
    <source>
        <dbReference type="PROSITE" id="PS50172"/>
    </source>
</evidence>
<dbReference type="Pfam" id="PF12738">
    <property type="entry name" value="PTCB-BRCT"/>
    <property type="match status" value="1"/>
</dbReference>
<dbReference type="SUPFAM" id="SSF57903">
    <property type="entry name" value="FYVE/PHD zinc finger"/>
    <property type="match status" value="1"/>
</dbReference>
<feature type="domain" description="BRCT" evidence="7">
    <location>
        <begin position="52"/>
        <end position="143"/>
    </location>
</feature>
<evidence type="ECO:0000256" key="2">
    <source>
        <dbReference type="ARBA" id="ARBA00022771"/>
    </source>
</evidence>
<keyword evidence="2 4" id="KW-0863">Zinc-finger</keyword>
<feature type="domain" description="RING-type" evidence="6">
    <location>
        <begin position="396"/>
        <end position="441"/>
    </location>
</feature>
<feature type="region of interest" description="Disordered" evidence="5">
    <location>
        <begin position="34"/>
        <end position="55"/>
    </location>
</feature>
<dbReference type="PROSITE" id="PS50172">
    <property type="entry name" value="BRCT"/>
    <property type="match status" value="1"/>
</dbReference>
<dbReference type="AlphaFoldDB" id="A0A9J6AAJ8"/>
<evidence type="ECO:0000259" key="6">
    <source>
        <dbReference type="PROSITE" id="PS50089"/>
    </source>
</evidence>
<dbReference type="InterPro" id="IPR001841">
    <property type="entry name" value="Znf_RING"/>
</dbReference>
<evidence type="ECO:0000313" key="8">
    <source>
        <dbReference type="EMBL" id="KAG5621497.1"/>
    </source>
</evidence>
<dbReference type="PROSITE" id="PS50089">
    <property type="entry name" value="ZF_RING_2"/>
    <property type="match status" value="1"/>
</dbReference>
<dbReference type="Gene3D" id="3.30.40.10">
    <property type="entry name" value="Zinc/RING finger domain, C3HC4 (zinc finger)"/>
    <property type="match status" value="1"/>
</dbReference>
<dbReference type="PANTHER" id="PTHR47776">
    <property type="entry name" value="F5A8.9 PROTEIN"/>
    <property type="match status" value="1"/>
</dbReference>
<dbReference type="InterPro" id="IPR013083">
    <property type="entry name" value="Znf_RING/FYVE/PHD"/>
</dbReference>
<dbReference type="PANTHER" id="PTHR47776:SF2">
    <property type="entry name" value="RING-TYPE E3 UBIQUITIN TRANSFERASE BRCA1"/>
    <property type="match status" value="1"/>
</dbReference>
<dbReference type="EMBL" id="JACXVP010000002">
    <property type="protein sequence ID" value="KAG5621497.1"/>
    <property type="molecule type" value="Genomic_DNA"/>
</dbReference>
<dbReference type="SMART" id="SM00292">
    <property type="entry name" value="BRCT"/>
    <property type="match status" value="1"/>
</dbReference>
<keyword evidence="1" id="KW-0479">Metal-binding</keyword>
<dbReference type="OrthoDB" id="251770at2759"/>
<feature type="region of interest" description="Disordered" evidence="5">
    <location>
        <begin position="200"/>
        <end position="230"/>
    </location>
</feature>
<name>A0A9J6AAJ8_SOLCO</name>
<evidence type="ECO:0000256" key="3">
    <source>
        <dbReference type="ARBA" id="ARBA00022833"/>
    </source>
</evidence>
<gene>
    <name evidence="8" type="ORF">H5410_006715</name>
</gene>
<dbReference type="Proteomes" id="UP000824120">
    <property type="component" value="Chromosome 2"/>
</dbReference>
<dbReference type="Pfam" id="PF13639">
    <property type="entry name" value="zf-RING_2"/>
    <property type="match status" value="1"/>
</dbReference>
<evidence type="ECO:0000256" key="5">
    <source>
        <dbReference type="SAM" id="MobiDB-lite"/>
    </source>
</evidence>
<comment type="caution">
    <text evidence="8">The sequence shown here is derived from an EMBL/GenBank/DDBJ whole genome shotgun (WGS) entry which is preliminary data.</text>
</comment>
<dbReference type="InterPro" id="IPR001357">
    <property type="entry name" value="BRCT_dom"/>
</dbReference>
<evidence type="ECO:0000256" key="1">
    <source>
        <dbReference type="ARBA" id="ARBA00022723"/>
    </source>
</evidence>
<keyword evidence="9" id="KW-1185">Reference proteome</keyword>
<dbReference type="Gene3D" id="3.40.50.10190">
    <property type="entry name" value="BRCT domain"/>
    <property type="match status" value="1"/>
</dbReference>
<dbReference type="InterPro" id="IPR017907">
    <property type="entry name" value="Znf_RING_CS"/>
</dbReference>
<evidence type="ECO:0000313" key="9">
    <source>
        <dbReference type="Proteomes" id="UP000824120"/>
    </source>
</evidence>
<keyword evidence="3" id="KW-0862">Zinc</keyword>
<evidence type="ECO:0008006" key="10">
    <source>
        <dbReference type="Google" id="ProtNLM"/>
    </source>
</evidence>
<reference evidence="8 9" key="1">
    <citation type="submission" date="2020-09" db="EMBL/GenBank/DDBJ databases">
        <title>De no assembly of potato wild relative species, Solanum commersonii.</title>
        <authorList>
            <person name="Cho K."/>
        </authorList>
    </citation>
    <scope>NUCLEOTIDE SEQUENCE [LARGE SCALE GENOMIC DNA]</scope>
    <source>
        <strain evidence="8">LZ3.2</strain>
        <tissue evidence="8">Leaf</tissue>
    </source>
</reference>
<evidence type="ECO:0000256" key="4">
    <source>
        <dbReference type="PROSITE-ProRule" id="PRU00175"/>
    </source>
</evidence>